<dbReference type="GO" id="GO:0032259">
    <property type="term" value="P:methylation"/>
    <property type="evidence" value="ECO:0007669"/>
    <property type="project" value="UniProtKB-KW"/>
</dbReference>
<dbReference type="STRING" id="383372.Rcas_0623"/>
<dbReference type="Pfam" id="PF08241">
    <property type="entry name" value="Methyltransf_11"/>
    <property type="match status" value="1"/>
</dbReference>
<dbReference type="KEGG" id="rca:Rcas_0623"/>
<dbReference type="InterPro" id="IPR050447">
    <property type="entry name" value="Erg6_SMT_methyltransf"/>
</dbReference>
<accession>A7NH02</accession>
<dbReference type="Proteomes" id="UP000000263">
    <property type="component" value="Chromosome"/>
</dbReference>
<evidence type="ECO:0000256" key="1">
    <source>
        <dbReference type="ARBA" id="ARBA00022603"/>
    </source>
</evidence>
<dbReference type="SMART" id="SM00828">
    <property type="entry name" value="PKS_MT"/>
    <property type="match status" value="1"/>
</dbReference>
<dbReference type="CDD" id="cd02440">
    <property type="entry name" value="AdoMet_MTases"/>
    <property type="match status" value="1"/>
</dbReference>
<organism evidence="5 6">
    <name type="scientific">Roseiflexus castenholzii (strain DSM 13941 / HLO8)</name>
    <dbReference type="NCBI Taxonomy" id="383372"/>
    <lineage>
        <taxon>Bacteria</taxon>
        <taxon>Bacillati</taxon>
        <taxon>Chloroflexota</taxon>
        <taxon>Chloroflexia</taxon>
        <taxon>Chloroflexales</taxon>
        <taxon>Roseiflexineae</taxon>
        <taxon>Roseiflexaceae</taxon>
        <taxon>Roseiflexus</taxon>
    </lineage>
</organism>
<dbReference type="PANTHER" id="PTHR44068:SF11">
    <property type="entry name" value="GERANYL DIPHOSPHATE 2-C-METHYLTRANSFERASE"/>
    <property type="match status" value="1"/>
</dbReference>
<dbReference type="InterPro" id="IPR020803">
    <property type="entry name" value="MeTfrase_dom"/>
</dbReference>
<evidence type="ECO:0000259" key="4">
    <source>
        <dbReference type="SMART" id="SM00828"/>
    </source>
</evidence>
<feature type="domain" description="Polyketide synthase-like methyltransferase" evidence="4">
    <location>
        <begin position="38"/>
        <end position="257"/>
    </location>
</feature>
<evidence type="ECO:0000313" key="5">
    <source>
        <dbReference type="EMBL" id="ABU56749.1"/>
    </source>
</evidence>
<evidence type="ECO:0000313" key="6">
    <source>
        <dbReference type="Proteomes" id="UP000000263"/>
    </source>
</evidence>
<dbReference type="Gene3D" id="3.40.50.150">
    <property type="entry name" value="Vaccinia Virus protein VP39"/>
    <property type="match status" value="1"/>
</dbReference>
<dbReference type="OrthoDB" id="9769602at2"/>
<dbReference type="eggNOG" id="COG2230">
    <property type="taxonomic scope" value="Bacteria"/>
</dbReference>
<reference evidence="5 6" key="1">
    <citation type="submission" date="2007-08" db="EMBL/GenBank/DDBJ databases">
        <title>Complete sequence of Roseiflexus castenholzii DSM 13941.</title>
        <authorList>
            <consortium name="US DOE Joint Genome Institute"/>
            <person name="Copeland A."/>
            <person name="Lucas S."/>
            <person name="Lapidus A."/>
            <person name="Barry K."/>
            <person name="Glavina del Rio T."/>
            <person name="Dalin E."/>
            <person name="Tice H."/>
            <person name="Pitluck S."/>
            <person name="Thompson L.S."/>
            <person name="Brettin T."/>
            <person name="Bruce D."/>
            <person name="Detter J.C."/>
            <person name="Han C."/>
            <person name="Tapia R."/>
            <person name="Schmutz J."/>
            <person name="Larimer F."/>
            <person name="Land M."/>
            <person name="Hauser L."/>
            <person name="Kyrpides N."/>
            <person name="Mikhailova N."/>
            <person name="Bryant D.A."/>
            <person name="Hanada S."/>
            <person name="Tsukatani Y."/>
            <person name="Richardson P."/>
        </authorList>
    </citation>
    <scope>NUCLEOTIDE SEQUENCE [LARGE SCALE GENOMIC DNA]</scope>
    <source>
        <strain evidence="6">DSM 13941 / HLO8</strain>
    </source>
</reference>
<dbReference type="InterPro" id="IPR029063">
    <property type="entry name" value="SAM-dependent_MTases_sf"/>
</dbReference>
<dbReference type="HOGENOM" id="CLU_039068_6_0_0"/>
<keyword evidence="1 5" id="KW-0489">Methyltransferase</keyword>
<dbReference type="PANTHER" id="PTHR44068">
    <property type="entry name" value="ZGC:194242"/>
    <property type="match status" value="1"/>
</dbReference>
<dbReference type="GO" id="GO:0008757">
    <property type="term" value="F:S-adenosylmethionine-dependent methyltransferase activity"/>
    <property type="evidence" value="ECO:0007669"/>
    <property type="project" value="InterPro"/>
</dbReference>
<proteinExistence type="predicted"/>
<keyword evidence="3" id="KW-0949">S-adenosyl-L-methionine</keyword>
<evidence type="ECO:0000256" key="2">
    <source>
        <dbReference type="ARBA" id="ARBA00022679"/>
    </source>
</evidence>
<name>A7NH02_ROSCS</name>
<gene>
    <name evidence="5" type="ordered locus">Rcas_0623</name>
</gene>
<protein>
    <submittedName>
        <fullName evidence="5">Methyltransferase type 11</fullName>
    </submittedName>
</protein>
<dbReference type="SUPFAM" id="SSF53335">
    <property type="entry name" value="S-adenosyl-L-methionine-dependent methyltransferases"/>
    <property type="match status" value="1"/>
</dbReference>
<keyword evidence="6" id="KW-1185">Reference proteome</keyword>
<keyword evidence="2 5" id="KW-0808">Transferase</keyword>
<evidence type="ECO:0000256" key="3">
    <source>
        <dbReference type="ARBA" id="ARBA00022691"/>
    </source>
</evidence>
<sequence length="278" mass="31026">MTAHESVHPTPDEVGAYYDLMGPFYATLWGDNIHVGYWTGPDDMSSHVEAQDRLTDLLIEKVNLTTGQTLIDVGCGVGRPAIRLSRHSGASVVGITVSADQVARATMLAEQNGVTDRVRFERADAMALPFDDETFDAAWAFESLLHMPDRQHVLQEIWRVLRPGGKFALTDVTEERPLSDEHRALLYGSFMLRSLETIERYPALVTAAGFVVDEVIDISAHTKRTLQFVSDALIQKRDDIRALYGDDLLATLEQVWPQLAAIQRDHLGYVVLVAQKPR</sequence>
<dbReference type="RefSeq" id="WP_012119180.1">
    <property type="nucleotide sequence ID" value="NC_009767.1"/>
</dbReference>
<dbReference type="EMBL" id="CP000804">
    <property type="protein sequence ID" value="ABU56749.1"/>
    <property type="molecule type" value="Genomic_DNA"/>
</dbReference>
<dbReference type="AlphaFoldDB" id="A7NH02"/>
<dbReference type="InterPro" id="IPR013216">
    <property type="entry name" value="Methyltransf_11"/>
</dbReference>